<dbReference type="Pfam" id="PF00270">
    <property type="entry name" value="DEAD"/>
    <property type="match status" value="1"/>
</dbReference>
<dbReference type="Gene3D" id="2.40.10.10">
    <property type="entry name" value="Trypsin-like serine proteases"/>
    <property type="match status" value="2"/>
</dbReference>
<keyword evidence="7" id="KW-0941">Suppressor of RNA silencing</keyword>
<dbReference type="InterPro" id="IPR043128">
    <property type="entry name" value="Rev_trsase/Diguanyl_cyclase"/>
</dbReference>
<evidence type="ECO:0000313" key="42">
    <source>
        <dbReference type="EMBL" id="AQU42721.1"/>
    </source>
</evidence>
<dbReference type="Pfam" id="PF00271">
    <property type="entry name" value="Helicase_C"/>
    <property type="match status" value="1"/>
</dbReference>
<evidence type="ECO:0000256" key="28">
    <source>
        <dbReference type="ARBA" id="ARBA00029405"/>
    </source>
</evidence>
<keyword evidence="10" id="KW-1139">Helical capsid protein</keyword>
<dbReference type="InterPro" id="IPR001730">
    <property type="entry name" value="Potyv_NIa-pro_dom"/>
</dbReference>
<evidence type="ECO:0000256" key="25">
    <source>
        <dbReference type="ARBA" id="ARBA00022844"/>
    </source>
</evidence>
<evidence type="ECO:0000256" key="6">
    <source>
        <dbReference type="ARBA" id="ARBA00020107"/>
    </source>
</evidence>
<dbReference type="InterPro" id="IPR039560">
    <property type="entry name" value="Potyvirid-P3"/>
</dbReference>
<accession>A0A1S6PCT7</accession>
<dbReference type="GO" id="GO:0003723">
    <property type="term" value="F:RNA binding"/>
    <property type="evidence" value="ECO:0007669"/>
    <property type="project" value="InterPro"/>
</dbReference>
<evidence type="ECO:0000256" key="9">
    <source>
        <dbReference type="ARBA" id="ARBA00022488"/>
    </source>
</evidence>
<keyword evidence="21" id="KW-0378">Hydrolase</keyword>
<dbReference type="Pfam" id="PF13608">
    <property type="entry name" value="Potyvirid-P3"/>
    <property type="match status" value="1"/>
</dbReference>
<dbReference type="InterPro" id="IPR002540">
    <property type="entry name" value="Pept_S30_P1_potyvir"/>
</dbReference>
<keyword evidence="35" id="KW-0812">Transmembrane</keyword>
<evidence type="ECO:0000256" key="16">
    <source>
        <dbReference type="ARBA" id="ARBA00022632"/>
    </source>
</evidence>
<dbReference type="Gene3D" id="3.90.70.150">
    <property type="entry name" value="Helper component proteinase"/>
    <property type="match status" value="1"/>
</dbReference>
<dbReference type="GO" id="GO:0006351">
    <property type="term" value="P:DNA-templated transcription"/>
    <property type="evidence" value="ECO:0007669"/>
    <property type="project" value="InterPro"/>
</dbReference>
<dbReference type="InterPro" id="IPR001650">
    <property type="entry name" value="Helicase_C-like"/>
</dbReference>
<keyword evidence="23" id="KW-0788">Thiol protease</keyword>
<evidence type="ECO:0000256" key="7">
    <source>
        <dbReference type="ARBA" id="ARBA00022463"/>
    </source>
</evidence>
<comment type="catalytic activity">
    <reaction evidence="1">
        <text>Hydrolyzes glutaminyl bonds, and activity is further restricted by preferences for the amino acids in P6 - P1' that vary with the species of potyvirus, e.g. Glu-Xaa-Xaa-Tyr-Xaa-Gln-|-(Ser or Gly) for the enzyme from tobacco etch virus. The natural substrate is the viral polyprotein, but other proteins and oligopeptides containing the appropriate consensus sequence are also cleaved.</text>
        <dbReference type="EC" id="3.4.22.44"/>
    </reaction>
</comment>
<dbReference type="InterPro" id="IPR042308">
    <property type="entry name" value="HC_PRO_CPD_sf"/>
</dbReference>
<evidence type="ECO:0000256" key="24">
    <source>
        <dbReference type="ARBA" id="ARBA00022840"/>
    </source>
</evidence>
<dbReference type="GO" id="GO:0039694">
    <property type="term" value="P:viral RNA genome replication"/>
    <property type="evidence" value="ECO:0007669"/>
    <property type="project" value="InterPro"/>
</dbReference>
<dbReference type="GO" id="GO:0005198">
    <property type="term" value="F:structural molecule activity"/>
    <property type="evidence" value="ECO:0007669"/>
    <property type="project" value="InterPro"/>
</dbReference>
<evidence type="ECO:0000313" key="43">
    <source>
        <dbReference type="Proteomes" id="UP000204037"/>
    </source>
</evidence>
<evidence type="ECO:0000256" key="14">
    <source>
        <dbReference type="ARBA" id="ARBA00022562"/>
    </source>
</evidence>
<dbReference type="GO" id="GO:0004197">
    <property type="term" value="F:cysteine-type endopeptidase activity"/>
    <property type="evidence" value="ECO:0007669"/>
    <property type="project" value="InterPro"/>
</dbReference>
<dbReference type="KEGG" id="vg:37628225"/>
<keyword evidence="43" id="KW-1185">Reference proteome</keyword>
<evidence type="ECO:0000256" key="30">
    <source>
        <dbReference type="ARBA" id="ARBA00034108"/>
    </source>
</evidence>
<dbReference type="InterPro" id="IPR009003">
    <property type="entry name" value="Peptidase_S1_PA"/>
</dbReference>
<comment type="subcellular location">
    <subcellularLocation>
        <location evidence="30">Host cytoplasmic vesicle</location>
    </subcellularLocation>
    <subcellularLocation>
        <location evidence="3">Host nucleus</location>
    </subcellularLocation>
    <subcellularLocation>
        <location evidence="4">Virion</location>
    </subcellularLocation>
</comment>
<dbReference type="SUPFAM" id="SSF52540">
    <property type="entry name" value="P-loop containing nucleoside triphosphate hydrolases"/>
    <property type="match status" value="2"/>
</dbReference>
<dbReference type="GO" id="GO:0003968">
    <property type="term" value="F:RNA-directed RNA polymerase activity"/>
    <property type="evidence" value="ECO:0007669"/>
    <property type="project" value="UniProtKB-KW"/>
</dbReference>
<dbReference type="GO" id="GO:0016818">
    <property type="term" value="F:hydrolase activity, acting on acid anhydrides, in phosphorus-containing anhydrides"/>
    <property type="evidence" value="ECO:0007669"/>
    <property type="project" value="InterPro"/>
</dbReference>
<proteinExistence type="inferred from homology"/>
<evidence type="ECO:0000256" key="29">
    <source>
        <dbReference type="ARBA" id="ARBA00029422"/>
    </source>
</evidence>
<dbReference type="EMBL" id="KX856009">
    <property type="protein sequence ID" value="AQU42721.1"/>
    <property type="molecule type" value="Genomic_RNA"/>
</dbReference>
<evidence type="ECO:0000256" key="19">
    <source>
        <dbReference type="ARBA" id="ARBA00022695"/>
    </source>
</evidence>
<dbReference type="GO" id="GO:0042025">
    <property type="term" value="C:host cell nucleus"/>
    <property type="evidence" value="ECO:0007669"/>
    <property type="project" value="UniProtKB-SubCell"/>
</dbReference>
<dbReference type="GO" id="GO:0052170">
    <property type="term" value="P:symbiont-mediated suppression of host innate immune response"/>
    <property type="evidence" value="ECO:0007669"/>
    <property type="project" value="UniProtKB-KW"/>
</dbReference>
<reference evidence="42 43" key="1">
    <citation type="journal article" date="2017" name="Arch. Virol.">
        <title>Complete genome sequence of sunflower ring blotch virus, a new potyvirus infecting sunflower in Argentina.</title>
        <authorList>
            <person name="Cabrera Mederos D."/>
            <person name="Bejerman N."/>
            <person name="Trucco V."/>
            <person name="de Breuil S."/>
            <person name="Lenardon S."/>
            <person name="Giolitti F."/>
        </authorList>
    </citation>
    <scope>NUCLEOTIDE SEQUENCE [LARGE SCALE GENOMIC DNA]</scope>
    <source>
        <strain evidence="42">Chaco</strain>
    </source>
</reference>
<keyword evidence="26" id="KW-0693">Viral RNA replication</keyword>
<feature type="region of interest" description="Disordered" evidence="34">
    <location>
        <begin position="2795"/>
        <end position="2816"/>
    </location>
</feature>
<keyword evidence="9" id="KW-1036">Host cytoplasmic vesicle</keyword>
<dbReference type="InterPro" id="IPR014001">
    <property type="entry name" value="Helicase_ATP-bd"/>
</dbReference>
<keyword evidence="25" id="KW-0946">Virion</keyword>
<keyword evidence="27" id="KW-0899">Viral immunoevasion</keyword>
<feature type="domain" description="Peptidase S30" evidence="41">
    <location>
        <begin position="141"/>
        <end position="284"/>
    </location>
</feature>
<dbReference type="GeneID" id="37628225"/>
<evidence type="ECO:0000256" key="33">
    <source>
        <dbReference type="RuleBase" id="RU003351"/>
    </source>
</evidence>
<keyword evidence="8" id="KW-0696">RNA-directed RNA polymerase</keyword>
<evidence type="ECO:0000256" key="32">
    <source>
        <dbReference type="PROSITE-ProRule" id="PRU01080"/>
    </source>
</evidence>
<dbReference type="Pfam" id="PF01577">
    <property type="entry name" value="Peptidase_S30"/>
    <property type="match status" value="1"/>
</dbReference>
<dbReference type="InterPro" id="IPR043504">
    <property type="entry name" value="Peptidase_S1_PA_chymotrypsin"/>
</dbReference>
<keyword evidence="15" id="KW-0945">Host-virus interaction</keyword>
<feature type="domain" description="Helicase ATP-binding" evidence="37">
    <location>
        <begin position="1229"/>
        <end position="1381"/>
    </location>
</feature>
<dbReference type="InterPro" id="IPR001205">
    <property type="entry name" value="RNA-dir_pol_C"/>
</dbReference>
<dbReference type="RefSeq" id="YP_009351870.1">
    <property type="nucleotide sequence ID" value="NC_034208.1"/>
</dbReference>
<evidence type="ECO:0000256" key="21">
    <source>
        <dbReference type="ARBA" id="ARBA00022801"/>
    </source>
</evidence>
<evidence type="ECO:0000256" key="5">
    <source>
        <dbReference type="ARBA" id="ARBA00006064"/>
    </source>
</evidence>
<dbReference type="GO" id="GO:0044161">
    <property type="term" value="C:host cell cytoplasmic vesicle"/>
    <property type="evidence" value="ECO:0007669"/>
    <property type="project" value="UniProtKB-SubCell"/>
</dbReference>
<feature type="domain" description="RdRp catalytic" evidence="36">
    <location>
        <begin position="2517"/>
        <end position="2641"/>
    </location>
</feature>
<comment type="similarity">
    <text evidence="5 33">Belongs to the potyviridae genome polyprotein family.</text>
</comment>
<dbReference type="InterPro" id="IPR031159">
    <property type="entry name" value="HC_PRO_CPD_dom"/>
</dbReference>
<evidence type="ECO:0000259" key="38">
    <source>
        <dbReference type="PROSITE" id="PS51194"/>
    </source>
</evidence>
<sequence precursor="true">MAVSTGIIFFGDIQCNLPGFQFKATQQTQVQPALRAKDPFADLERQLAKRLERQSYATIKKKKNGTICYQYKSDAKISALKIKENKRKLEEKQFLEAAPYLITKISIAGGVMPSDTLPVQKKGVIHTTPSRKSKKSYKKLMMTDGQLNELLRKVKLIMAEKRSSIQLIKRKTTCLSYECRSGKTRTVVTTQHMRGINKRKDLSCDRWTEETMKKLAKIGFWSDRIHTDNIHKGDSGVIFDASRMQGNFGRCWNGMFIVRGKYEGKLFDARSKVTFTAMTRMQQFSHADNFWKGLDGNWVKYRYPTDHTCTSDIPVVDCGEVAALLTHSILPCYRITCNTCAQKYAELSTDELTQLLNQHAKDGIQRLKDIQKPFPHVDRLLKTIKHLTEPNVTDPNVFDEVYKAIGDKQHAPFKHLNVLNNFFLKAHGNTATDWSAAQNSLAELARFQKNRTDNIKKGDITSFRNKLSSKANYNFYLSCDNQLDKNANFVWGQREYHAKRFFSNFFEEIDPSKGYTAYEDRIHPNGSRKLAIGNLIVPLDLSEFRQKMRGNIIKQPGTSKQCVSTKDGNFVYPCCCTTLDDGTAVESTFYPPTKKHLVIGNSGDQKYVDLPKGESEMLYIAKQGYCYINLYLAMLINVNEDDAKDFTKKVRDLCVPKLGKWPTLMDVATTCAQLRIFYPDVHDAELPRILVDHKTQTCHVVDSFGSATTGYHILKAATVSQLILFANDELESDIKHYRVGGVPSDASSLSNGSSPFGENKAMFSEHHAMKVLLKSIFRPKLLKQLLIDEPYIMILAMLSPGVLLAMYNNASFEIAVKLWINEKQSLALIATMLSSLATKVSVAETLIAQRRIMDSAAADLLEVTCDGFKTHMTYMTAITLLQRVKERASSDEALISGGFLNYETDVVNLMEKSYLDLLEEAWRELTWLEKCRTIWHSQRAKRFIIKPLKPTNKADLKGLYDTSPGACFTRSLSALKNEKEKRVEQVRLYINRKSIDVSAFFVRRIFRRLPSLVAFANSLFVISLIMNIYSVLNGILIEHRMYKQKVQIMQQQKNEVVCVELYSTLQRKLGREFTWDEFIEYLKTVNPSIVQFAEAQMEKYEVEHQKSTAGVKNLEQIVAFVTLITMIFDSERSDCVFKTLNKLKGVVSTLDMEVRHQSLDDIMETFEDRNQVVDFELDDEIARAQTETDVKFSKWWENQVQKGFTIPHYRTEGHFMEFTRATAAQVASDISQSEHTDFLIRGAVGSGKSTGLPYQLSSFGSVLLIEPTRPLAENVFNQLSSAPFFQKPTLQMRGNSVFGSSPISVMTSGFALHFFANNRSQLLGYNFIIFDECHVLDASAMAFRSLLSMFHKSCKVLKVSATPPGREVEFTTQFPVKLIVEESLSFKSFVEAQGGKGNADVVQHGNNILVYVASYNEVDQLSKLLTDKGMMVSKVDGRTMKHGSLEIVTKGTAAKPHFVVATNIIENGVTLDIDVVVDFGMKVSPFLDIDNRSIAYNKISVSYGERIQRLGRVGRFKPGTALRIGHTEKGLLEVPNLIATEAALHCFAYNLPVMSSNVTTSIVTNCTVRQIRTMNHFELNPFFTFNFVAHDGSMHPAIHELLKKYKLRDSIIPLCDQSVPYRASSSWLTSLDYERMGVMLDLPPSVKISFHIKDVPPVLHEKLWETIVLFKDASIFPSIRSSSISKIAYTLSTDLFAIPRTLILIDRLIEEERVKQNQFRSYIDESCSNMFSIVNLTNTLRSKYVKDYTAENIMKLERVKSQLKEFSNLQGSCDEVNLIKRFESLQFVHHQSKESLSKDLGLRGVWQKSLMVKDAIIAVAVSFGGACLLYSWFTQSMSAVAHQGKSSSKRIQALKFRKARDKRAGFEIDNNDDTIEEYFGSAYRKKGKNSGTKVGMGKSNRRFINMYGFEPSEFSYIQFVDPLTGAQIEENVYADIVDIQERFGEIRSKMIEEDELDAQATYTNTTIHAYLRKDWSDKALKVDLMPHNPLKICGKTNGIAKFPERKGELRQTGVAMEVKVSDIPKVEVEHESKSLMKGLRDYNPIAHTICKLKASSEFGSTEMYGIGFGSYIITNHHLFKSFNGSLEVKSHHGLFRVPNMKSLSIKPLQGKDIVIIKMPKDFPVFPQKLHFRSPASNERICIVGTNFQEKFASSTITETSSTYIVPRSSFWKHWIATDDGHCGLPVVSTSDGMIIGIHSLANNSNSENYYAAFDDDFENSILRSAEHMEWVKDWKYNPDTVVWGPLKLKQSEPSGLFKTSKIIEDLFQHETVREQSNNSSWMYEALKDNLQAVAHMKSQLVTKHVVHGECRHFSEYLTIDKEAESFFRPLMNAYGKSLLNREAYIKDIMKYSKPIEVGVVDCDAFEEATHRVILYMQLKGFRQCSFVTDEQAIFKALNMKAAVGAMYGGKKKDYFADFTDAEKEEIVMQSCLRLYKGDLGIWNGSLKAELRCKEKIMANKTRTFTAAPLDTLLGGKVCVDDFNNQFYSKNIECCWTVGMTKFYGGWDRLLKSLPDGWVYCDADGSQFDSSLTPYLINAVLAIRCTYMEDWDVGLQMLKNLYTEIIYTPISTPDGTIVKKFRGNNSGQPSTVVDNSLMVVLAMHYAFVKEKIDFEEVEQYCKFFVNGDDLMIAVNPEKEEMLDRFAEHFSSLGLNYDFSSRTRNKSELWFMSHCGLEIDGMYIPKLEEERIVSILQWDRADLPEHRLEAICASMIEAWGYPELIHQIRRFYSWILEQQPFSTLAKEGKAPYIAEMALKRLYLDRLVDHDELIEFQRLFVELDDEFECGTYEVHHQGDDTLDAGKDKKQEDKTKQVSVPKNKDIAKEKDVNVGTSGTHTVPRIKAITSKMRMPKAKGTTALNLEHLLDYTPQQVDISNTRATQSQFDTWYEAVQKSYDIGDSEMPTVMNGLMVWCIENGTSPNINGVWVMMDGSEQVEYPLKPIVENAKPTLRQIMAHFSDVAEAYIEMRNKKEPYMPRYGLVRNLRDMSLARYAFDFYEITSHTSVRAREAHIQMKAAALKSAQTRMFGLDGGISTQEENTERHTTEDVSPNMHTLLGVRNM</sequence>
<keyword evidence="24" id="KW-0067">ATP-binding</keyword>
<evidence type="ECO:0000256" key="3">
    <source>
        <dbReference type="ARBA" id="ARBA00004147"/>
    </source>
</evidence>
<dbReference type="PANTHER" id="PTHR43519">
    <property type="entry name" value="ATP-DEPENDENT RNA HELICASE HRPB"/>
    <property type="match status" value="1"/>
</dbReference>
<dbReference type="Pfam" id="PF08440">
    <property type="entry name" value="Poty_PP"/>
    <property type="match status" value="1"/>
</dbReference>
<evidence type="ECO:0000256" key="15">
    <source>
        <dbReference type="ARBA" id="ARBA00022581"/>
    </source>
</evidence>
<evidence type="ECO:0000256" key="31">
    <source>
        <dbReference type="ARBA" id="ARBA00045403"/>
    </source>
</evidence>
<dbReference type="SMART" id="SM00490">
    <property type="entry name" value="HELICc"/>
    <property type="match status" value="1"/>
</dbReference>
<keyword evidence="12" id="KW-0597">Phosphoprotein</keyword>
<keyword evidence="18" id="KW-0808">Transferase</keyword>
<evidence type="ECO:0000256" key="26">
    <source>
        <dbReference type="ARBA" id="ARBA00022953"/>
    </source>
</evidence>
<evidence type="ECO:0000259" key="39">
    <source>
        <dbReference type="PROSITE" id="PS51436"/>
    </source>
</evidence>
<dbReference type="PRINTS" id="PR00966">
    <property type="entry name" value="NIAPOTYPTASE"/>
</dbReference>
<organism evidence="42 43">
    <name type="scientific">Sunflower ring blotch virus</name>
    <dbReference type="NCBI Taxonomy" id="1963260"/>
    <lineage>
        <taxon>Viruses</taxon>
        <taxon>Riboviria</taxon>
        <taxon>Orthornavirae</taxon>
        <taxon>Pisuviricota</taxon>
        <taxon>Stelpaviricetes</taxon>
        <taxon>Patatavirales</taxon>
        <taxon>Potyviridae</taxon>
        <taxon>Potyvirus</taxon>
        <taxon>Potyvirus heliannulabis</taxon>
    </lineage>
</organism>
<dbReference type="InterPro" id="IPR013648">
    <property type="entry name" value="PP_Potyviridae"/>
</dbReference>
<evidence type="ECO:0000256" key="13">
    <source>
        <dbReference type="ARBA" id="ARBA00022561"/>
    </source>
</evidence>
<comment type="function">
    <text evidence="29">Has helicase activity. It may be involved in replication.</text>
</comment>
<comment type="function">
    <text evidence="28">Involved in aphid transmission, cell-to-cell and systemis movement, encapsidation of the viral RNA and in the regulation of viral RNA amplification.</text>
</comment>
<evidence type="ECO:0000256" key="18">
    <source>
        <dbReference type="ARBA" id="ARBA00022679"/>
    </source>
</evidence>
<dbReference type="SMART" id="SM00487">
    <property type="entry name" value="DEXDc"/>
    <property type="match status" value="1"/>
</dbReference>
<feature type="transmembrane region" description="Helical" evidence="35">
    <location>
        <begin position="1012"/>
        <end position="1032"/>
    </location>
</feature>
<evidence type="ECO:0000259" key="40">
    <source>
        <dbReference type="PROSITE" id="PS51744"/>
    </source>
</evidence>
<dbReference type="PROSITE" id="PS50507">
    <property type="entry name" value="RDRP_SSRNA_POS"/>
    <property type="match status" value="1"/>
</dbReference>
<feature type="active site" description="For helper component proteinase activity" evidence="32">
    <location>
        <position position="699"/>
    </location>
</feature>
<dbReference type="InterPro" id="IPR011545">
    <property type="entry name" value="DEAD/DEAH_box_helicase_dom"/>
</dbReference>
<dbReference type="PANTHER" id="PTHR43519:SF1">
    <property type="entry name" value="ATP-DEPENDENT RNA HELICASE HRPB"/>
    <property type="match status" value="1"/>
</dbReference>
<evidence type="ECO:0000256" key="34">
    <source>
        <dbReference type="SAM" id="MobiDB-lite"/>
    </source>
</evidence>
<dbReference type="InterPro" id="IPR043502">
    <property type="entry name" value="DNA/RNA_pol_sf"/>
</dbReference>
<evidence type="ECO:0000256" key="35">
    <source>
        <dbReference type="SAM" id="Phobius"/>
    </source>
</evidence>
<keyword evidence="19" id="KW-0548">Nucleotidyltransferase</keyword>
<dbReference type="InterPro" id="IPR001592">
    <property type="entry name" value="Poty_coat"/>
</dbReference>
<protein>
    <recommendedName>
        <fullName evidence="6">Genome polyprotein</fullName>
    </recommendedName>
</protein>
<keyword evidence="13" id="KW-0167">Capsid protein</keyword>
<keyword evidence="16" id="KW-1090">Inhibition of host innate immune response by virus</keyword>
<evidence type="ECO:0000256" key="10">
    <source>
        <dbReference type="ARBA" id="ARBA00022497"/>
    </source>
</evidence>
<feature type="domain" description="Helicase C-terminal" evidence="38">
    <location>
        <begin position="1400"/>
        <end position="1559"/>
    </location>
</feature>
<dbReference type="InterPro" id="IPR027417">
    <property type="entry name" value="P-loop_NTPase"/>
</dbReference>
<evidence type="ECO:0000256" key="12">
    <source>
        <dbReference type="ARBA" id="ARBA00022553"/>
    </source>
</evidence>
<feature type="domain" description="Peptidase C4" evidence="39">
    <location>
        <begin position="2032"/>
        <end position="2250"/>
    </location>
</feature>
<dbReference type="SUPFAM" id="SSF56672">
    <property type="entry name" value="DNA/RNA polymerases"/>
    <property type="match status" value="1"/>
</dbReference>
<evidence type="ECO:0000259" key="41">
    <source>
        <dbReference type="PROSITE" id="PS51871"/>
    </source>
</evidence>
<dbReference type="PROSITE" id="PS51436">
    <property type="entry name" value="POTYVIRUS_NIA_PRO"/>
    <property type="match status" value="1"/>
</dbReference>
<evidence type="ECO:0000256" key="20">
    <source>
        <dbReference type="ARBA" id="ARBA00022741"/>
    </source>
</evidence>
<dbReference type="InterPro" id="IPR001456">
    <property type="entry name" value="HC-pro"/>
</dbReference>
<dbReference type="Pfam" id="PF00767">
    <property type="entry name" value="Poty_coat"/>
    <property type="match status" value="1"/>
</dbReference>
<evidence type="ECO:0000256" key="1">
    <source>
        <dbReference type="ARBA" id="ARBA00000785"/>
    </source>
</evidence>
<evidence type="ECO:0000256" key="2">
    <source>
        <dbReference type="ARBA" id="ARBA00001848"/>
    </source>
</evidence>
<name>A0A1S6PCT7_9POTV</name>
<evidence type="ECO:0000256" key="8">
    <source>
        <dbReference type="ARBA" id="ARBA00022484"/>
    </source>
</evidence>
<dbReference type="Pfam" id="PF00863">
    <property type="entry name" value="Peptidase_C4"/>
    <property type="match status" value="1"/>
</dbReference>
<dbReference type="Proteomes" id="UP000204037">
    <property type="component" value="Segment"/>
</dbReference>
<keyword evidence="35" id="KW-0472">Membrane</keyword>
<evidence type="ECO:0000256" key="27">
    <source>
        <dbReference type="ARBA" id="ARBA00023280"/>
    </source>
</evidence>
<evidence type="ECO:0000256" key="23">
    <source>
        <dbReference type="ARBA" id="ARBA00022807"/>
    </source>
</evidence>
<evidence type="ECO:0000256" key="11">
    <source>
        <dbReference type="ARBA" id="ARBA00022520"/>
    </source>
</evidence>
<dbReference type="PROSITE" id="PS51192">
    <property type="entry name" value="HELICASE_ATP_BIND_1"/>
    <property type="match status" value="1"/>
</dbReference>
<keyword evidence="35" id="KW-1133">Transmembrane helix</keyword>
<evidence type="ECO:0000259" key="36">
    <source>
        <dbReference type="PROSITE" id="PS50507"/>
    </source>
</evidence>
<dbReference type="GO" id="GO:0005524">
    <property type="term" value="F:ATP binding"/>
    <property type="evidence" value="ECO:0007669"/>
    <property type="project" value="UniProtKB-KW"/>
</dbReference>
<keyword evidence="22" id="KW-0347">Helicase</keyword>
<evidence type="ECO:0000256" key="17">
    <source>
        <dbReference type="ARBA" id="ARBA00022670"/>
    </source>
</evidence>
<evidence type="ECO:0000256" key="4">
    <source>
        <dbReference type="ARBA" id="ARBA00004328"/>
    </source>
</evidence>
<keyword evidence="11" id="KW-0191">Covalent protein-RNA linkage</keyword>
<evidence type="ECO:0000259" key="37">
    <source>
        <dbReference type="PROSITE" id="PS51192"/>
    </source>
</evidence>
<keyword evidence="14" id="KW-1048">Host nucleus</keyword>
<keyword evidence="17" id="KW-0645">Protease</keyword>
<feature type="domain" description="Peptidase C6" evidence="40">
    <location>
        <begin position="618"/>
        <end position="740"/>
    </location>
</feature>
<evidence type="ECO:0000256" key="22">
    <source>
        <dbReference type="ARBA" id="ARBA00022806"/>
    </source>
</evidence>
<dbReference type="InterPro" id="IPR007094">
    <property type="entry name" value="RNA-dir_pol_PSvirus"/>
</dbReference>
<keyword evidence="20" id="KW-0547">Nucleotide-binding</keyword>
<dbReference type="Pfam" id="PF00851">
    <property type="entry name" value="Peptidase_C6"/>
    <property type="match status" value="1"/>
</dbReference>
<comment type="function">
    <text evidence="31">Mediates the cap-independent, EIF4E-dependent translation of viral genomic RNAs. Binds to the cap-binding site of host EIF4E and thus interferes with the host EIF4E-dependent mRNA export and translation. VPg-RNA directly binds EIF4E and is a template for transcription. Also forms trimeric complexes with EIF4E-EIF4G, which are templates for translation.</text>
</comment>
<feature type="transmembrane region" description="Helical" evidence="35">
    <location>
        <begin position="790"/>
        <end position="807"/>
    </location>
</feature>
<dbReference type="PROSITE" id="PS51194">
    <property type="entry name" value="HELICASE_CTER"/>
    <property type="match status" value="1"/>
</dbReference>
<dbReference type="GO" id="GO:0019029">
    <property type="term" value="C:helical viral capsid"/>
    <property type="evidence" value="ECO:0007669"/>
    <property type="project" value="UniProtKB-KW"/>
</dbReference>
<dbReference type="Gene3D" id="3.30.70.270">
    <property type="match status" value="1"/>
</dbReference>
<comment type="catalytic activity">
    <reaction evidence="2">
        <text>Hydrolyzes a Gly-|-Gly bond at its own C-terminus, commonly in the sequence -Tyr-Xaa-Val-Gly-|-Gly, in the processing of the potyviral polyprotein.</text>
        <dbReference type="EC" id="3.4.22.45"/>
    </reaction>
</comment>
<dbReference type="Pfam" id="PF00680">
    <property type="entry name" value="RdRP_1"/>
    <property type="match status" value="1"/>
</dbReference>
<dbReference type="PROSITE" id="PS51871">
    <property type="entry name" value="PV_P1_PRO"/>
    <property type="match status" value="1"/>
</dbReference>
<dbReference type="GO" id="GO:0006508">
    <property type="term" value="P:proteolysis"/>
    <property type="evidence" value="ECO:0007669"/>
    <property type="project" value="UniProtKB-KW"/>
</dbReference>
<dbReference type="Gene3D" id="3.40.50.300">
    <property type="entry name" value="P-loop containing nucleotide triphosphate hydrolases"/>
    <property type="match status" value="2"/>
</dbReference>
<dbReference type="SUPFAM" id="SSF50494">
    <property type="entry name" value="Trypsin-like serine proteases"/>
    <property type="match status" value="1"/>
</dbReference>
<dbReference type="PROSITE" id="PS51744">
    <property type="entry name" value="HC_PRO_CPD"/>
    <property type="match status" value="1"/>
</dbReference>
<feature type="active site" description="For helper component proteinase activity" evidence="32">
    <location>
        <position position="626"/>
    </location>
</feature>
<dbReference type="GO" id="GO:0004386">
    <property type="term" value="F:helicase activity"/>
    <property type="evidence" value="ECO:0007669"/>
    <property type="project" value="UniProtKB-KW"/>
</dbReference>
<dbReference type="CDD" id="cd23175">
    <property type="entry name" value="ps-ssRNAv_Potyviridae_RdRp"/>
    <property type="match status" value="1"/>
</dbReference>